<dbReference type="Pfam" id="PF01084">
    <property type="entry name" value="Ribosomal_S18"/>
    <property type="match status" value="1"/>
</dbReference>
<dbReference type="PRINTS" id="PR00974">
    <property type="entry name" value="RIBOSOMALS18"/>
</dbReference>
<dbReference type="EMBL" id="CAFAAI010000215">
    <property type="protein sequence ID" value="CAB4804817.1"/>
    <property type="molecule type" value="Genomic_DNA"/>
</dbReference>
<dbReference type="PANTHER" id="PTHR13479">
    <property type="entry name" value="30S RIBOSOMAL PROTEIN S18"/>
    <property type="match status" value="1"/>
</dbReference>
<feature type="region of interest" description="Disordered" evidence="4">
    <location>
        <begin position="84"/>
        <end position="136"/>
    </location>
</feature>
<protein>
    <submittedName>
        <fullName evidence="5">Unannotated protein</fullName>
    </submittedName>
</protein>
<accession>A0A6J6YGW8</accession>
<dbReference type="NCBIfam" id="TIGR00165">
    <property type="entry name" value="S18"/>
    <property type="match status" value="1"/>
</dbReference>
<comment type="similarity">
    <text evidence="1">Belongs to the bacterial ribosomal protein bS18 family.</text>
</comment>
<evidence type="ECO:0000256" key="2">
    <source>
        <dbReference type="ARBA" id="ARBA00022980"/>
    </source>
</evidence>
<evidence type="ECO:0000256" key="4">
    <source>
        <dbReference type="SAM" id="MobiDB-lite"/>
    </source>
</evidence>
<dbReference type="HAMAP" id="MF_00270">
    <property type="entry name" value="Ribosomal_bS18"/>
    <property type="match status" value="1"/>
</dbReference>
<proteinExistence type="inferred from homology"/>
<feature type="compositionally biased region" description="Basic and acidic residues" evidence="4">
    <location>
        <begin position="95"/>
        <end position="108"/>
    </location>
</feature>
<dbReference type="GO" id="GO:0003735">
    <property type="term" value="F:structural constituent of ribosome"/>
    <property type="evidence" value="ECO:0007669"/>
    <property type="project" value="InterPro"/>
</dbReference>
<evidence type="ECO:0000256" key="3">
    <source>
        <dbReference type="ARBA" id="ARBA00023274"/>
    </source>
</evidence>
<dbReference type="InterPro" id="IPR001648">
    <property type="entry name" value="Ribosomal_bS18"/>
</dbReference>
<evidence type="ECO:0000256" key="1">
    <source>
        <dbReference type="ARBA" id="ARBA00005589"/>
    </source>
</evidence>
<dbReference type="GO" id="GO:0006412">
    <property type="term" value="P:translation"/>
    <property type="evidence" value="ECO:0007669"/>
    <property type="project" value="InterPro"/>
</dbReference>
<keyword evidence="3" id="KW-0687">Ribonucleoprotein</keyword>
<organism evidence="5">
    <name type="scientific">freshwater metagenome</name>
    <dbReference type="NCBI Taxonomy" id="449393"/>
    <lineage>
        <taxon>unclassified sequences</taxon>
        <taxon>metagenomes</taxon>
        <taxon>ecological metagenomes</taxon>
    </lineage>
</organism>
<sequence>MTSKKNKARAPKDTNPKKFKKKTSVLVTDKIEYVDYKDVNLLSRFVSDRSKIRNRRVSGNTVQQQRDIANAIKNSREMALLPYTKRVSNTRPGRPSRDGGDRGPRRDAAAVAEGATEEIAEDIDGDDNDDTTETEA</sequence>
<dbReference type="InterPro" id="IPR036870">
    <property type="entry name" value="Ribosomal_bS18_sf"/>
</dbReference>
<dbReference type="Gene3D" id="4.10.640.10">
    <property type="entry name" value="Ribosomal protein S18"/>
    <property type="match status" value="1"/>
</dbReference>
<dbReference type="PANTHER" id="PTHR13479:SF40">
    <property type="entry name" value="SMALL RIBOSOMAL SUBUNIT PROTEIN BS18M"/>
    <property type="match status" value="1"/>
</dbReference>
<dbReference type="SUPFAM" id="SSF46911">
    <property type="entry name" value="Ribosomal protein S18"/>
    <property type="match status" value="1"/>
</dbReference>
<evidence type="ECO:0000313" key="5">
    <source>
        <dbReference type="EMBL" id="CAB4804817.1"/>
    </source>
</evidence>
<name>A0A6J6YGW8_9ZZZZ</name>
<dbReference type="GO" id="GO:0070181">
    <property type="term" value="F:small ribosomal subunit rRNA binding"/>
    <property type="evidence" value="ECO:0007669"/>
    <property type="project" value="TreeGrafter"/>
</dbReference>
<feature type="compositionally biased region" description="Acidic residues" evidence="4">
    <location>
        <begin position="115"/>
        <end position="136"/>
    </location>
</feature>
<reference evidence="5" key="1">
    <citation type="submission" date="2020-05" db="EMBL/GenBank/DDBJ databases">
        <authorList>
            <person name="Chiriac C."/>
            <person name="Salcher M."/>
            <person name="Ghai R."/>
            <person name="Kavagutti S V."/>
        </authorList>
    </citation>
    <scope>NUCLEOTIDE SEQUENCE</scope>
</reference>
<dbReference type="GO" id="GO:0022627">
    <property type="term" value="C:cytosolic small ribosomal subunit"/>
    <property type="evidence" value="ECO:0007669"/>
    <property type="project" value="TreeGrafter"/>
</dbReference>
<gene>
    <name evidence="5" type="ORF">UFOPK2992_01225</name>
</gene>
<dbReference type="AlphaFoldDB" id="A0A6J6YGW8"/>
<keyword evidence="2" id="KW-0689">Ribosomal protein</keyword>